<dbReference type="InterPro" id="IPR017853">
    <property type="entry name" value="GH"/>
</dbReference>
<dbReference type="SMART" id="SM00495">
    <property type="entry name" value="ChtBD3"/>
    <property type="match status" value="1"/>
</dbReference>
<evidence type="ECO:0000256" key="2">
    <source>
        <dbReference type="ARBA" id="ARBA00012729"/>
    </source>
</evidence>
<evidence type="ECO:0000313" key="10">
    <source>
        <dbReference type="EMBL" id="CCO47132.1"/>
    </source>
</evidence>
<dbReference type="SUPFAM" id="SSF51055">
    <property type="entry name" value="Carbohydrate binding domain"/>
    <property type="match status" value="1"/>
</dbReference>
<dbReference type="CDD" id="cd12215">
    <property type="entry name" value="ChiC_BD"/>
    <property type="match status" value="1"/>
</dbReference>
<dbReference type="Gene3D" id="2.10.10.20">
    <property type="entry name" value="Carbohydrate-binding module superfamily 5/12"/>
    <property type="match status" value="1"/>
</dbReference>
<evidence type="ECO:0000256" key="6">
    <source>
        <dbReference type="ARBA" id="ARBA00023326"/>
    </source>
</evidence>
<keyword evidence="10" id="KW-0326">Glycosidase</keyword>
<sequence>MKTSMKIVSLAILAACSTAAYSGPKWTQAEQVFNTYEDNASLLPVAGYVSNWGGYERSFDINDIEGKYDKLVYSFMALCGTEIGDPTITSAVKSAKKVCAEGGYPDFTIVFTDPFADLHKDLGAGSGNWVSELNGPATFEAGQEHAGGLVAVLREMKKRDPGLELAFSVGGWSLSEPFSRMASTFESRKVFVDSAVKWFTLYPMFDQLDIDWEYPGGAGASENSWSPDDGKNYALLIKELRMALDAAGMQNKKIAIAAGAPASKLDASNIKALIDNGLDYVHLMTYDFMGEWQDKLAHHTNLSGEQLKNDDTFHSAEKSIDYMIDVLGIPSTAIQIGYANYSRNAGQVNLQSVSPLIGSFTPGNAANKSYDTGSSELYDYANKLVSFKSTGAAGMQGYEIYTDIDANADFLFNKTTKQYVSVDTPRTVYAKAAYAKKRNLGGIFNWMVDHDPGYHINAAREGLGYKVTQTKLDMTNVINTCGLIDVNGNKLTEEDCKILTGVKAGSIGPIEPPTKPIEPPTKPTEPPADLWDATKIYRTGDIVTFENKKWRARNWAQGGDNPKVSYQKDKWGNWEPAN</sequence>
<dbReference type="PANTHER" id="PTHR11177:SF317">
    <property type="entry name" value="CHITINASE 12-RELATED"/>
    <property type="match status" value="1"/>
</dbReference>
<keyword evidence="6" id="KW-0624">Polysaccharide degradation</keyword>
<feature type="chain" id="PRO_5043741203" description="chitinase" evidence="8">
    <location>
        <begin position="23"/>
        <end position="578"/>
    </location>
</feature>
<dbReference type="InterPro" id="IPR003610">
    <property type="entry name" value="CBM5/12"/>
</dbReference>
<evidence type="ECO:0000259" key="9">
    <source>
        <dbReference type="PROSITE" id="PS51910"/>
    </source>
</evidence>
<accession>A0AAV2VR77</accession>
<dbReference type="InterPro" id="IPR001223">
    <property type="entry name" value="Glyco_hydro18_cat"/>
</dbReference>
<dbReference type="EMBL" id="CAOF01000113">
    <property type="protein sequence ID" value="CCO47132.1"/>
    <property type="molecule type" value="Genomic_DNA"/>
</dbReference>
<evidence type="ECO:0000256" key="3">
    <source>
        <dbReference type="ARBA" id="ARBA00022801"/>
    </source>
</evidence>
<evidence type="ECO:0000256" key="1">
    <source>
        <dbReference type="ARBA" id="ARBA00000822"/>
    </source>
</evidence>
<dbReference type="GO" id="GO:0005576">
    <property type="term" value="C:extracellular region"/>
    <property type="evidence" value="ECO:0007669"/>
    <property type="project" value="InterPro"/>
</dbReference>
<feature type="domain" description="GH18" evidence="9">
    <location>
        <begin position="43"/>
        <end position="466"/>
    </location>
</feature>
<dbReference type="GO" id="GO:0030246">
    <property type="term" value="F:carbohydrate binding"/>
    <property type="evidence" value="ECO:0007669"/>
    <property type="project" value="InterPro"/>
</dbReference>
<dbReference type="PROSITE" id="PS51910">
    <property type="entry name" value="GH18_2"/>
    <property type="match status" value="1"/>
</dbReference>
<keyword evidence="5" id="KW-0119">Carbohydrate metabolism</keyword>
<dbReference type="GO" id="GO:0006032">
    <property type="term" value="P:chitin catabolic process"/>
    <property type="evidence" value="ECO:0007669"/>
    <property type="project" value="UniProtKB-KW"/>
</dbReference>
<evidence type="ECO:0000256" key="4">
    <source>
        <dbReference type="ARBA" id="ARBA00023024"/>
    </source>
</evidence>
<protein>
    <recommendedName>
        <fullName evidence="2">chitinase</fullName>
        <ecNumber evidence="2">3.2.1.14</ecNumber>
    </recommendedName>
</protein>
<dbReference type="AlphaFoldDB" id="A0AAV2VR77"/>
<comment type="caution">
    <text evidence="10">The sequence shown here is derived from an EMBL/GenBank/DDBJ whole genome shotgun (WGS) entry which is preliminary data.</text>
</comment>
<evidence type="ECO:0000313" key="11">
    <source>
        <dbReference type="Proteomes" id="UP000018211"/>
    </source>
</evidence>
<feature type="region of interest" description="Disordered" evidence="7">
    <location>
        <begin position="554"/>
        <end position="578"/>
    </location>
</feature>
<dbReference type="SUPFAM" id="SSF51445">
    <property type="entry name" value="(Trans)glycosidases"/>
    <property type="match status" value="1"/>
</dbReference>
<feature type="region of interest" description="Disordered" evidence="7">
    <location>
        <begin position="509"/>
        <end position="529"/>
    </location>
</feature>
<dbReference type="InterPro" id="IPR036573">
    <property type="entry name" value="CBM_sf_5/12"/>
</dbReference>
<feature type="compositionally biased region" description="Pro residues" evidence="7">
    <location>
        <begin position="510"/>
        <end position="526"/>
    </location>
</feature>
<evidence type="ECO:0000256" key="8">
    <source>
        <dbReference type="SAM" id="SignalP"/>
    </source>
</evidence>
<dbReference type="Proteomes" id="UP000018211">
    <property type="component" value="Unassembled WGS sequence"/>
</dbReference>
<feature type="signal peptide" evidence="8">
    <location>
        <begin position="1"/>
        <end position="22"/>
    </location>
</feature>
<dbReference type="InterPro" id="IPR029070">
    <property type="entry name" value="Chitinase_insertion_sf"/>
</dbReference>
<dbReference type="InterPro" id="IPR011583">
    <property type="entry name" value="Chitinase_II/V-like_cat"/>
</dbReference>
<dbReference type="GO" id="GO:0000272">
    <property type="term" value="P:polysaccharide catabolic process"/>
    <property type="evidence" value="ECO:0007669"/>
    <property type="project" value="UniProtKB-KW"/>
</dbReference>
<dbReference type="Gene3D" id="3.20.20.80">
    <property type="entry name" value="Glycosidases"/>
    <property type="match status" value="1"/>
</dbReference>
<dbReference type="InterPro" id="IPR050314">
    <property type="entry name" value="Glycosyl_Hydrlase_18"/>
</dbReference>
<dbReference type="GO" id="GO:0008061">
    <property type="term" value="F:chitin binding"/>
    <property type="evidence" value="ECO:0007669"/>
    <property type="project" value="InterPro"/>
</dbReference>
<dbReference type="Pfam" id="PF00704">
    <property type="entry name" value="Glyco_hydro_18"/>
    <property type="match status" value="1"/>
</dbReference>
<proteinExistence type="predicted"/>
<reference evidence="10 11" key="1">
    <citation type="journal article" date="2013" name="ISME J.">
        <title>Comparative genomics of pathogenic lineages of Vibrio nigripulchritudo identifies virulence-associated traits.</title>
        <authorList>
            <person name="Goudenege D."/>
            <person name="Labreuche Y."/>
            <person name="Krin E."/>
            <person name="Ansquer D."/>
            <person name="Mangenot S."/>
            <person name="Calteau A."/>
            <person name="Medigue C."/>
            <person name="Mazel D."/>
            <person name="Polz M.F."/>
            <person name="Le Roux F."/>
        </authorList>
    </citation>
    <scope>NUCLEOTIDE SEQUENCE [LARGE SCALE GENOMIC DNA]</scope>
    <source>
        <strain evidence="10 11">SOn1</strain>
    </source>
</reference>
<dbReference type="PANTHER" id="PTHR11177">
    <property type="entry name" value="CHITINASE"/>
    <property type="match status" value="1"/>
</dbReference>
<organism evidence="10 11">
    <name type="scientific">Vibrio nigripulchritudo SOn1</name>
    <dbReference type="NCBI Taxonomy" id="1238450"/>
    <lineage>
        <taxon>Bacteria</taxon>
        <taxon>Pseudomonadati</taxon>
        <taxon>Pseudomonadota</taxon>
        <taxon>Gammaproteobacteria</taxon>
        <taxon>Vibrionales</taxon>
        <taxon>Vibrionaceae</taxon>
        <taxon>Vibrio</taxon>
    </lineage>
</organism>
<name>A0AAV2VR77_9VIBR</name>
<keyword evidence="8" id="KW-0732">Signal</keyword>
<evidence type="ECO:0000256" key="5">
    <source>
        <dbReference type="ARBA" id="ARBA00023277"/>
    </source>
</evidence>
<gene>
    <name evidence="10" type="ORF">VIBNISOn1_230031</name>
</gene>
<keyword evidence="4" id="KW-0146">Chitin degradation</keyword>
<keyword evidence="3 10" id="KW-0378">Hydrolase</keyword>
<comment type="catalytic activity">
    <reaction evidence="1">
        <text>Random endo-hydrolysis of N-acetyl-beta-D-glucosaminide (1-&gt;4)-beta-linkages in chitin and chitodextrins.</text>
        <dbReference type="EC" id="3.2.1.14"/>
    </reaction>
</comment>
<dbReference type="GO" id="GO:0008843">
    <property type="term" value="F:endochitinase activity"/>
    <property type="evidence" value="ECO:0007669"/>
    <property type="project" value="UniProtKB-EC"/>
</dbReference>
<evidence type="ECO:0000256" key="7">
    <source>
        <dbReference type="SAM" id="MobiDB-lite"/>
    </source>
</evidence>
<dbReference type="EC" id="3.2.1.14" evidence="2"/>
<dbReference type="Pfam" id="PF02839">
    <property type="entry name" value="CBM_5_12"/>
    <property type="match status" value="1"/>
</dbReference>
<dbReference type="SMART" id="SM00636">
    <property type="entry name" value="Glyco_18"/>
    <property type="match status" value="1"/>
</dbReference>
<dbReference type="Gene3D" id="3.10.50.10">
    <property type="match status" value="1"/>
</dbReference>